<dbReference type="PROSITE" id="PS51192">
    <property type="entry name" value="HELICASE_ATP_BIND_1"/>
    <property type="match status" value="1"/>
</dbReference>
<dbReference type="Pfam" id="PF08482">
    <property type="entry name" value="HrpB_C"/>
    <property type="match status" value="1"/>
</dbReference>
<dbReference type="InterPro" id="IPR010225">
    <property type="entry name" value="HrpB"/>
</dbReference>
<dbReference type="InterPro" id="IPR048333">
    <property type="entry name" value="HA2_WH"/>
</dbReference>
<keyword evidence="2 8" id="KW-0378">Hydrolase</keyword>
<keyword evidence="9" id="KW-1185">Reference proteome</keyword>
<dbReference type="GO" id="GO:0005524">
    <property type="term" value="F:ATP binding"/>
    <property type="evidence" value="ECO:0007669"/>
    <property type="project" value="UniProtKB-KW"/>
</dbReference>
<gene>
    <name evidence="8" type="primary">hrpB_2</name>
    <name evidence="8" type="ORF">Pan14r_53580</name>
</gene>
<dbReference type="Gene3D" id="1.20.120.1080">
    <property type="match status" value="1"/>
</dbReference>
<dbReference type="InterPro" id="IPR013689">
    <property type="entry name" value="RNA_helicase_ATP-dep_HrpB_C"/>
</dbReference>
<organism evidence="8 9">
    <name type="scientific">Crateriforma conspicua</name>
    <dbReference type="NCBI Taxonomy" id="2527996"/>
    <lineage>
        <taxon>Bacteria</taxon>
        <taxon>Pseudomonadati</taxon>
        <taxon>Planctomycetota</taxon>
        <taxon>Planctomycetia</taxon>
        <taxon>Planctomycetales</taxon>
        <taxon>Planctomycetaceae</taxon>
        <taxon>Crateriforma</taxon>
    </lineage>
</organism>
<feature type="domain" description="Helicase ATP-binding" evidence="6">
    <location>
        <begin position="13"/>
        <end position="177"/>
    </location>
</feature>
<evidence type="ECO:0000256" key="2">
    <source>
        <dbReference type="ARBA" id="ARBA00022801"/>
    </source>
</evidence>
<dbReference type="EMBL" id="SJPL01000002">
    <property type="protein sequence ID" value="TWT65808.1"/>
    <property type="molecule type" value="Genomic_DNA"/>
</dbReference>
<dbReference type="Pfam" id="PF00270">
    <property type="entry name" value="DEAD"/>
    <property type="match status" value="1"/>
</dbReference>
<dbReference type="InterPro" id="IPR011545">
    <property type="entry name" value="DEAD/DEAH_box_helicase_dom"/>
</dbReference>
<dbReference type="GO" id="GO:0003724">
    <property type="term" value="F:RNA helicase activity"/>
    <property type="evidence" value="ECO:0007669"/>
    <property type="project" value="UniProtKB-EC"/>
</dbReference>
<dbReference type="InterPro" id="IPR027417">
    <property type="entry name" value="P-loop_NTPase"/>
</dbReference>
<dbReference type="GO" id="GO:0016787">
    <property type="term" value="F:hydrolase activity"/>
    <property type="evidence" value="ECO:0007669"/>
    <property type="project" value="UniProtKB-KW"/>
</dbReference>
<dbReference type="PIRSF" id="PIRSF005496">
    <property type="entry name" value="ATP_hel_hrpB"/>
    <property type="match status" value="1"/>
</dbReference>
<dbReference type="RefSeq" id="WP_146441013.1">
    <property type="nucleotide sequence ID" value="NZ_SJPL01000002.1"/>
</dbReference>
<evidence type="ECO:0000313" key="8">
    <source>
        <dbReference type="EMBL" id="TWT65808.1"/>
    </source>
</evidence>
<evidence type="ECO:0000313" key="9">
    <source>
        <dbReference type="Proteomes" id="UP000317238"/>
    </source>
</evidence>
<evidence type="ECO:0000259" key="7">
    <source>
        <dbReference type="PROSITE" id="PS51194"/>
    </source>
</evidence>
<dbReference type="AlphaFoldDB" id="A0A5C5XT10"/>
<keyword evidence="1" id="KW-0547">Nucleotide-binding</keyword>
<dbReference type="CDD" id="cd17990">
    <property type="entry name" value="DEXHc_HrpB"/>
    <property type="match status" value="1"/>
</dbReference>
<dbReference type="Proteomes" id="UP000317238">
    <property type="component" value="Unassembled WGS sequence"/>
</dbReference>
<evidence type="ECO:0000259" key="6">
    <source>
        <dbReference type="PROSITE" id="PS51192"/>
    </source>
</evidence>
<dbReference type="SMART" id="SM00487">
    <property type="entry name" value="DEXDc"/>
    <property type="match status" value="1"/>
</dbReference>
<sequence length="850" mass="94048">MPLPIDEVLSRIVSSIQAARPVVLKAPPGAGKTTGIPPVLLKEGIQQFGQILLIQPRRLAARSAASRIASTLGETVGDRIGYHVRFDRRIGARTELVAMTPGMLLRRLNDDPLLDSVGCVLLDEFHERSLELDLCLGMLHRIRTTLRDDLRLVVMSATLDPDPIVDFLGEGDAVVSQGRSFPVEIRYRPMQSRQRTEDAVADLLPEVRDATDGDVLVFLPGVGEIKRTSRRLAHVASTLGYEVAELYGDLSPEQQDRVLRPGDRRKVVLSTNVAETSVTIPGVTAVIDGGQAKVMTFHAAVGLPRLQQQPISMASADQRAGRAGRTQPGIAYRLWPEAMNRSRPAYDVPESRRSDLCQTVLILARWGEIDVASFPWIDPPPSKSVDQAKALLRQLDAIDQDGKITSDGYRMSNMPLHPRLSKLIQSGHRWDVLWPACLTAAMLSERPSLGNADSGSNSQDGSASGEASVSNGWPENDLADTIDRLQTLSSQKTQRSSVEAQVVRVARRLEKIARSDPDAAPAHDESAAELPVGQRLGRALLSAFPDRIARRRDTASAQGVMIGGRGVRLMPSSTVANSALFLCIDVDSGDTEAKVRSAVGIQLDWLDDERVSQVDEAEFDPSTESLVMRRRTYVQDLLINETPIQCVPNESTAEVLLSEYLKRYGWCPPDCHNSVNEFVARVEFLQKNAPVLELPPIGREQIEPTLRMLCAQHIRLSSVVDASWIDFLRAAYTYEQLRLIDRNAPDSLTVPGGSQRKIDYSEADRPTMSVKPQELFGWTESPRLAMSRVALRFQLLAPNGRPQQLTDDLASFWKNTYPQVRKDLRGRYPKHHWPEDPLTATATRNGLKPR</sequence>
<dbReference type="PROSITE" id="PS51194">
    <property type="entry name" value="HELICASE_CTER"/>
    <property type="match status" value="1"/>
</dbReference>
<accession>A0A5C5XT10</accession>
<evidence type="ECO:0000256" key="3">
    <source>
        <dbReference type="ARBA" id="ARBA00022806"/>
    </source>
</evidence>
<dbReference type="Pfam" id="PF04408">
    <property type="entry name" value="WHD_HA2"/>
    <property type="match status" value="1"/>
</dbReference>
<feature type="region of interest" description="Disordered" evidence="5">
    <location>
        <begin position="827"/>
        <end position="850"/>
    </location>
</feature>
<evidence type="ECO:0000256" key="1">
    <source>
        <dbReference type="ARBA" id="ARBA00022741"/>
    </source>
</evidence>
<dbReference type="InterPro" id="IPR049614">
    <property type="entry name" value="HrpB_DEXH"/>
</dbReference>
<dbReference type="Gene3D" id="3.40.50.300">
    <property type="entry name" value="P-loop containing nucleotide triphosphate hydrolases"/>
    <property type="match status" value="2"/>
</dbReference>
<reference evidence="8 9" key="1">
    <citation type="submission" date="2019-02" db="EMBL/GenBank/DDBJ databases">
        <title>Deep-cultivation of Planctomycetes and their phenomic and genomic characterization uncovers novel biology.</title>
        <authorList>
            <person name="Wiegand S."/>
            <person name="Jogler M."/>
            <person name="Boedeker C."/>
            <person name="Pinto D."/>
            <person name="Vollmers J."/>
            <person name="Rivas-Marin E."/>
            <person name="Kohn T."/>
            <person name="Peeters S.H."/>
            <person name="Heuer A."/>
            <person name="Rast P."/>
            <person name="Oberbeckmann S."/>
            <person name="Bunk B."/>
            <person name="Jeske O."/>
            <person name="Meyerdierks A."/>
            <person name="Storesund J.E."/>
            <person name="Kallscheuer N."/>
            <person name="Luecker S."/>
            <person name="Lage O.M."/>
            <person name="Pohl T."/>
            <person name="Merkel B.J."/>
            <person name="Hornburger P."/>
            <person name="Mueller R.-W."/>
            <person name="Bruemmer F."/>
            <person name="Labrenz M."/>
            <person name="Spormann A.M."/>
            <person name="Op Den Camp H."/>
            <person name="Overmann J."/>
            <person name="Amann R."/>
            <person name="Jetten M.S.M."/>
            <person name="Mascher T."/>
            <person name="Medema M.H."/>
            <person name="Devos D.P."/>
            <person name="Kaster A.-K."/>
            <person name="Ovreas L."/>
            <person name="Rohde M."/>
            <person name="Galperin M.Y."/>
            <person name="Jogler C."/>
        </authorList>
    </citation>
    <scope>NUCLEOTIDE SEQUENCE [LARGE SCALE GENOMIC DNA]</scope>
    <source>
        <strain evidence="8 9">Pan14r</strain>
    </source>
</reference>
<feature type="domain" description="Helicase C-terminal" evidence="7">
    <location>
        <begin position="199"/>
        <end position="367"/>
    </location>
</feature>
<dbReference type="SUPFAM" id="SSF52540">
    <property type="entry name" value="P-loop containing nucleoside triphosphate hydrolases"/>
    <property type="match status" value="1"/>
</dbReference>
<dbReference type="CDD" id="cd18791">
    <property type="entry name" value="SF2_C_RHA"/>
    <property type="match status" value="1"/>
</dbReference>
<dbReference type="GO" id="GO:0003676">
    <property type="term" value="F:nucleic acid binding"/>
    <property type="evidence" value="ECO:0007669"/>
    <property type="project" value="InterPro"/>
</dbReference>
<dbReference type="InterPro" id="IPR014001">
    <property type="entry name" value="Helicase_ATP-bd"/>
</dbReference>
<feature type="compositionally biased region" description="Polar residues" evidence="5">
    <location>
        <begin position="451"/>
        <end position="473"/>
    </location>
</feature>
<evidence type="ECO:0000256" key="4">
    <source>
        <dbReference type="ARBA" id="ARBA00022840"/>
    </source>
</evidence>
<comment type="caution">
    <text evidence="8">The sequence shown here is derived from an EMBL/GenBank/DDBJ whole genome shotgun (WGS) entry which is preliminary data.</text>
</comment>
<keyword evidence="3 8" id="KW-0347">Helicase</keyword>
<dbReference type="Pfam" id="PF00271">
    <property type="entry name" value="Helicase_C"/>
    <property type="match status" value="1"/>
</dbReference>
<dbReference type="InterPro" id="IPR007502">
    <property type="entry name" value="Helicase-assoc_dom"/>
</dbReference>
<dbReference type="SMART" id="SM00490">
    <property type="entry name" value="HELICc"/>
    <property type="match status" value="1"/>
</dbReference>
<dbReference type="OrthoDB" id="9808833at2"/>
<dbReference type="PANTHER" id="PTHR43519:SF1">
    <property type="entry name" value="ATP-DEPENDENT RNA HELICASE HRPB"/>
    <property type="match status" value="1"/>
</dbReference>
<feature type="region of interest" description="Disordered" evidence="5">
    <location>
        <begin position="449"/>
        <end position="476"/>
    </location>
</feature>
<dbReference type="PANTHER" id="PTHR43519">
    <property type="entry name" value="ATP-DEPENDENT RNA HELICASE HRPB"/>
    <property type="match status" value="1"/>
</dbReference>
<proteinExistence type="predicted"/>
<name>A0A5C5XT10_9PLAN</name>
<evidence type="ECO:0000256" key="5">
    <source>
        <dbReference type="SAM" id="MobiDB-lite"/>
    </source>
</evidence>
<dbReference type="NCBIfam" id="TIGR01970">
    <property type="entry name" value="DEAH_box_HrpB"/>
    <property type="match status" value="1"/>
</dbReference>
<protein>
    <submittedName>
        <fullName evidence="8">ATP-dependent RNA helicase HrpB</fullName>
        <ecNumber evidence="8">3.6.4.13</ecNumber>
    </submittedName>
</protein>
<keyword evidence="4" id="KW-0067">ATP-binding</keyword>
<dbReference type="EC" id="3.6.4.13" evidence="8"/>
<dbReference type="SMART" id="SM00847">
    <property type="entry name" value="HA2"/>
    <property type="match status" value="1"/>
</dbReference>
<dbReference type="InterPro" id="IPR001650">
    <property type="entry name" value="Helicase_C-like"/>
</dbReference>